<dbReference type="AlphaFoldDB" id="A0A9P7L4U9"/>
<dbReference type="Proteomes" id="UP000750502">
    <property type="component" value="Unassembled WGS sequence"/>
</dbReference>
<accession>A0A9P7L4U9</accession>
<feature type="compositionally biased region" description="Polar residues" evidence="1">
    <location>
        <begin position="224"/>
        <end position="238"/>
    </location>
</feature>
<organism evidence="2 3">
    <name type="scientific">Fusarium xylarioides</name>
    <dbReference type="NCBI Taxonomy" id="221167"/>
    <lineage>
        <taxon>Eukaryota</taxon>
        <taxon>Fungi</taxon>
        <taxon>Dikarya</taxon>
        <taxon>Ascomycota</taxon>
        <taxon>Pezizomycotina</taxon>
        <taxon>Sordariomycetes</taxon>
        <taxon>Hypocreomycetidae</taxon>
        <taxon>Hypocreales</taxon>
        <taxon>Nectriaceae</taxon>
        <taxon>Fusarium</taxon>
        <taxon>Fusarium fujikuroi species complex</taxon>
    </lineage>
</organism>
<proteinExistence type="predicted"/>
<feature type="region of interest" description="Disordered" evidence="1">
    <location>
        <begin position="186"/>
        <end position="238"/>
    </location>
</feature>
<gene>
    <name evidence="2" type="ORF">H9Q72_010757</name>
</gene>
<reference evidence="2" key="1">
    <citation type="journal article" date="2020" name="bioRxiv">
        <title>Historical genomics reveals the evolutionary mechanisms behind multiple outbreaks of the host-specific coffee wilt pathogen Fusarium xylarioides.</title>
        <authorList>
            <person name="Peck D."/>
            <person name="Nowell R.W."/>
            <person name="Flood J."/>
            <person name="Ryan M.J."/>
            <person name="Barraclough T.G."/>
        </authorList>
    </citation>
    <scope>NUCLEOTIDE SEQUENCE</scope>
    <source>
        <strain evidence="2">IMI 127659i</strain>
    </source>
</reference>
<dbReference type="OrthoDB" id="4977079at2759"/>
<evidence type="ECO:0000313" key="2">
    <source>
        <dbReference type="EMBL" id="KAG5761121.1"/>
    </source>
</evidence>
<evidence type="ECO:0000256" key="1">
    <source>
        <dbReference type="SAM" id="MobiDB-lite"/>
    </source>
</evidence>
<feature type="compositionally biased region" description="Basic and acidic residues" evidence="1">
    <location>
        <begin position="186"/>
        <end position="200"/>
    </location>
</feature>
<protein>
    <submittedName>
        <fullName evidence="2">Uncharacterized protein</fullName>
    </submittedName>
</protein>
<sequence length="238" mass="26095">MPPPKRGMSYELLVKTPGLSFPLPSSPVLLSRICAAVFGGSDAQSRMTKAEVKGNICEFLTECDNHFHRLSICPMHDFLAPPCACEVKLIQYYKHIAGSLEKSWERPIDPEHVRAIVEATLCARVEAINGNNGITNDIRGAHSLILLNAHILFCSFAAFRNGHSYGPVHGLYWSVNGALESQQEATKRKETLLKQEEVKRAKSVSGARNSSTADAAVAEEQHSRVSVQQQQASGSKKI</sequence>
<keyword evidence="3" id="KW-1185">Reference proteome</keyword>
<comment type="caution">
    <text evidence="2">The sequence shown here is derived from an EMBL/GenBank/DDBJ whole genome shotgun (WGS) entry which is preliminary data.</text>
</comment>
<evidence type="ECO:0000313" key="3">
    <source>
        <dbReference type="Proteomes" id="UP000750502"/>
    </source>
</evidence>
<name>A0A9P7L4U9_9HYPO</name>
<reference evidence="2" key="2">
    <citation type="submission" date="2020-10" db="EMBL/GenBank/DDBJ databases">
        <authorList>
            <person name="Peck L.D."/>
            <person name="Nowell R.W."/>
            <person name="Flood J."/>
            <person name="Ryan M.J."/>
            <person name="Barraclough T.G."/>
        </authorList>
    </citation>
    <scope>NUCLEOTIDE SEQUENCE</scope>
    <source>
        <strain evidence="2">IMI 127659i</strain>
    </source>
</reference>
<dbReference type="EMBL" id="JADFTT010000477">
    <property type="protein sequence ID" value="KAG5761121.1"/>
    <property type="molecule type" value="Genomic_DNA"/>
</dbReference>